<protein>
    <recommendedName>
        <fullName evidence="4">Lipoprotein</fullName>
    </recommendedName>
</protein>
<reference evidence="2 3" key="1">
    <citation type="submission" date="2020-08" db="EMBL/GenBank/DDBJ databases">
        <title>Genome sequence of Diaphorobacter ruginosibacter DSM 27467T.</title>
        <authorList>
            <person name="Hyun D.-W."/>
            <person name="Bae J.-W."/>
        </authorList>
    </citation>
    <scope>NUCLEOTIDE SEQUENCE [LARGE SCALE GENOMIC DNA]</scope>
    <source>
        <strain evidence="2 3">DSM 27467</strain>
    </source>
</reference>
<dbReference type="KEGG" id="drg:H9K76_22575"/>
<evidence type="ECO:0000313" key="2">
    <source>
        <dbReference type="EMBL" id="QNN57211.1"/>
    </source>
</evidence>
<organism evidence="2 3">
    <name type="scientific">Diaphorobacter ruginosibacter</name>
    <dbReference type="NCBI Taxonomy" id="1715720"/>
    <lineage>
        <taxon>Bacteria</taxon>
        <taxon>Pseudomonadati</taxon>
        <taxon>Pseudomonadota</taxon>
        <taxon>Betaproteobacteria</taxon>
        <taxon>Burkholderiales</taxon>
        <taxon>Comamonadaceae</taxon>
        <taxon>Diaphorobacter</taxon>
    </lineage>
</organism>
<evidence type="ECO:0008006" key="4">
    <source>
        <dbReference type="Google" id="ProtNLM"/>
    </source>
</evidence>
<name>A0A7G9RNN6_9BURK</name>
<proteinExistence type="predicted"/>
<dbReference type="EMBL" id="CP060714">
    <property type="protein sequence ID" value="QNN57211.1"/>
    <property type="molecule type" value="Genomic_DNA"/>
</dbReference>
<dbReference type="AlphaFoldDB" id="A0A7G9RNN6"/>
<sequence>MNRQQRPTPALRLLSSLAAAALLTACASAPAPRPVCPTAQQMEQPELLGRWTVQMDGVPGPISMQLGPHPEWDGTVKGTITRPGFQSIVVGDVNKGALTMEESRDGKSVSGNWGGDVVEGSCAREIRGEFSDSEDRTHRFVMRKAAL</sequence>
<dbReference type="Proteomes" id="UP000515811">
    <property type="component" value="Chromosome"/>
</dbReference>
<feature type="chain" id="PRO_5028894175" description="Lipoprotein" evidence="1">
    <location>
        <begin position="32"/>
        <end position="147"/>
    </location>
</feature>
<dbReference type="RefSeq" id="WP_187597476.1">
    <property type="nucleotide sequence ID" value="NZ_CP060714.1"/>
</dbReference>
<dbReference type="PROSITE" id="PS51257">
    <property type="entry name" value="PROKAR_LIPOPROTEIN"/>
    <property type="match status" value="1"/>
</dbReference>
<accession>A0A7G9RNN6</accession>
<evidence type="ECO:0000313" key="3">
    <source>
        <dbReference type="Proteomes" id="UP000515811"/>
    </source>
</evidence>
<evidence type="ECO:0000256" key="1">
    <source>
        <dbReference type="SAM" id="SignalP"/>
    </source>
</evidence>
<keyword evidence="3" id="KW-1185">Reference proteome</keyword>
<gene>
    <name evidence="2" type="ORF">H9K76_22575</name>
</gene>
<keyword evidence="1" id="KW-0732">Signal</keyword>
<feature type="signal peptide" evidence="1">
    <location>
        <begin position="1"/>
        <end position="31"/>
    </location>
</feature>